<organism evidence="3 4">
    <name type="scientific">Mangrovihabitans endophyticus</name>
    <dbReference type="NCBI Taxonomy" id="1751298"/>
    <lineage>
        <taxon>Bacteria</taxon>
        <taxon>Bacillati</taxon>
        <taxon>Actinomycetota</taxon>
        <taxon>Actinomycetes</taxon>
        <taxon>Micromonosporales</taxon>
        <taxon>Micromonosporaceae</taxon>
        <taxon>Mangrovihabitans</taxon>
    </lineage>
</organism>
<reference evidence="3" key="1">
    <citation type="journal article" date="2014" name="Int. J. Syst. Evol. Microbiol.">
        <title>Complete genome sequence of Corynebacterium casei LMG S-19264T (=DSM 44701T), isolated from a smear-ripened cheese.</title>
        <authorList>
            <consortium name="US DOE Joint Genome Institute (JGI-PGF)"/>
            <person name="Walter F."/>
            <person name="Albersmeier A."/>
            <person name="Kalinowski J."/>
            <person name="Ruckert C."/>
        </authorList>
    </citation>
    <scope>NUCLEOTIDE SEQUENCE</scope>
    <source>
        <strain evidence="3">CGMCC 4.7299</strain>
    </source>
</reference>
<accession>A0A8J3FP80</accession>
<protein>
    <submittedName>
        <fullName evidence="3">Uncharacterized protein</fullName>
    </submittedName>
</protein>
<feature type="region of interest" description="Disordered" evidence="1">
    <location>
        <begin position="213"/>
        <end position="239"/>
    </location>
</feature>
<dbReference type="RefSeq" id="WP_189079734.1">
    <property type="nucleotide sequence ID" value="NZ_BMMX01000011.1"/>
</dbReference>
<dbReference type="Proteomes" id="UP000656042">
    <property type="component" value="Unassembled WGS sequence"/>
</dbReference>
<keyword evidence="4" id="KW-1185">Reference proteome</keyword>
<sequence length="316" mass="31626">MTGHEHREVDLDLLADYLGGALDGTPDEPVVARLVADDAAWRAARDSLAAGMASVGEQLRALSEIPEPMPDDVAARIDAAFAPTARAVAEDPAPRPVPTATSTAPAQRHLSAVPGSGAGNDVTAARRRRLRWAAPAAVAAGVIAVAGFAVGQLVRSSGTASSTAASDHAEPMFAPAESAEAAGGAAAVPAPDLVTTSGTDYDETTLATGVVQPFTAPADPGIQGAPGLDRSSPGATSAALDPLRPRAALLACLDAVARDNAAGPITVRTVDYARYRGAPAVIVRFVAANGTWAQASSPTCGAPGAGSAELAKVPVR</sequence>
<evidence type="ECO:0000256" key="1">
    <source>
        <dbReference type="SAM" id="MobiDB-lite"/>
    </source>
</evidence>
<feature type="transmembrane region" description="Helical" evidence="2">
    <location>
        <begin position="132"/>
        <end position="154"/>
    </location>
</feature>
<proteinExistence type="predicted"/>
<dbReference type="AlphaFoldDB" id="A0A8J3FP80"/>
<name>A0A8J3FP80_9ACTN</name>
<gene>
    <name evidence="3" type="ORF">GCM10012284_29150</name>
</gene>
<keyword evidence="2" id="KW-1133">Transmembrane helix</keyword>
<comment type="caution">
    <text evidence="3">The sequence shown here is derived from an EMBL/GenBank/DDBJ whole genome shotgun (WGS) entry which is preliminary data.</text>
</comment>
<dbReference type="EMBL" id="BMMX01000011">
    <property type="protein sequence ID" value="GGK93372.1"/>
    <property type="molecule type" value="Genomic_DNA"/>
</dbReference>
<evidence type="ECO:0000256" key="2">
    <source>
        <dbReference type="SAM" id="Phobius"/>
    </source>
</evidence>
<evidence type="ECO:0000313" key="4">
    <source>
        <dbReference type="Proteomes" id="UP000656042"/>
    </source>
</evidence>
<reference evidence="3" key="2">
    <citation type="submission" date="2020-09" db="EMBL/GenBank/DDBJ databases">
        <authorList>
            <person name="Sun Q."/>
            <person name="Zhou Y."/>
        </authorList>
    </citation>
    <scope>NUCLEOTIDE SEQUENCE</scope>
    <source>
        <strain evidence="3">CGMCC 4.7299</strain>
    </source>
</reference>
<keyword evidence="2" id="KW-0472">Membrane</keyword>
<evidence type="ECO:0000313" key="3">
    <source>
        <dbReference type="EMBL" id="GGK93372.1"/>
    </source>
</evidence>
<feature type="region of interest" description="Disordered" evidence="1">
    <location>
        <begin position="86"/>
        <end position="120"/>
    </location>
</feature>
<keyword evidence="2" id="KW-0812">Transmembrane</keyword>